<keyword evidence="3" id="KW-0496">Mitochondrion</keyword>
<dbReference type="SUPFAM" id="SSF49785">
    <property type="entry name" value="Galactose-binding domain-like"/>
    <property type="match status" value="1"/>
</dbReference>
<evidence type="ECO:0000256" key="1">
    <source>
        <dbReference type="ARBA" id="ARBA00004173"/>
    </source>
</evidence>
<feature type="region of interest" description="Disordered" evidence="5">
    <location>
        <begin position="261"/>
        <end position="333"/>
    </location>
</feature>
<accession>A0A8K0JJ10</accession>
<dbReference type="InterPro" id="IPR008979">
    <property type="entry name" value="Galactose-bd-like_sf"/>
</dbReference>
<dbReference type="InterPro" id="IPR013857">
    <property type="entry name" value="NADH-UbQ_OxRdtase-assoc_prot30"/>
</dbReference>
<keyword evidence="4" id="KW-0143">Chaperone</keyword>
<evidence type="ECO:0000313" key="8">
    <source>
        <dbReference type="Proteomes" id="UP000812966"/>
    </source>
</evidence>
<dbReference type="GO" id="GO:0010257">
    <property type="term" value="P:NADH dehydrogenase complex assembly"/>
    <property type="evidence" value="ECO:0007669"/>
    <property type="project" value="TreeGrafter"/>
</dbReference>
<dbReference type="PANTHER" id="PTHR13194">
    <property type="entry name" value="COMPLEX I INTERMEDIATE-ASSOCIATED PROTEIN 30"/>
    <property type="match status" value="1"/>
</dbReference>
<dbReference type="GO" id="GO:0005739">
    <property type="term" value="C:mitochondrion"/>
    <property type="evidence" value="ECO:0007669"/>
    <property type="project" value="UniProtKB-SubCell"/>
</dbReference>
<gene>
    <name evidence="7" type="ORF">FFLO_04646</name>
</gene>
<evidence type="ECO:0000313" key="7">
    <source>
        <dbReference type="EMBL" id="KAG7530975.1"/>
    </source>
</evidence>
<dbReference type="EMBL" id="JABELV010000102">
    <property type="protein sequence ID" value="KAG7530975.1"/>
    <property type="molecule type" value="Genomic_DNA"/>
</dbReference>
<evidence type="ECO:0000256" key="5">
    <source>
        <dbReference type="SAM" id="MobiDB-lite"/>
    </source>
</evidence>
<dbReference type="AlphaFoldDB" id="A0A8K0JJ10"/>
<comment type="caution">
    <text evidence="7">The sequence shown here is derived from an EMBL/GenBank/DDBJ whole genome shotgun (WGS) entry which is preliminary data.</text>
</comment>
<feature type="domain" description="NADH:ubiquinone oxidoreductase intermediate-associated protein 30" evidence="6">
    <location>
        <begin position="96"/>
        <end position="263"/>
    </location>
</feature>
<evidence type="ECO:0000256" key="3">
    <source>
        <dbReference type="ARBA" id="ARBA00023128"/>
    </source>
</evidence>
<dbReference type="Pfam" id="PF08547">
    <property type="entry name" value="CIA30"/>
    <property type="match status" value="1"/>
</dbReference>
<comment type="similarity">
    <text evidence="2">Belongs to the CIA30 family.</text>
</comment>
<keyword evidence="8" id="KW-1185">Reference proteome</keyword>
<sequence length="365" mass="40066">MTISAWTIVRPRGDLGMLVKLERRCLQESALDYRELISTPLKAYSRMTSPFRAYFERSIQVLKQNSAKVLSANPSPNLQQGHLVYSLSASQNPNLNIKDYATGCDGDIGGLSTCTLDLDENGDGRFWGEMKLGVKREYEGKVRGGYAGFRNKNLPTMFGALHHDLSLYTHLAITLRPSGEPATLRHWFINIQTDGPVRSDLFQHRLPLSPSQLVAGKGYNQWQTVHVPLNGFVLTNSGALSDTQIPMMKNKIRTVGFSILGGGREPGSPSAGLQGGGGKRASYPGTGDSELDMIEDDLTPRAKETRDQEEDLRPQGLRPGEEASEEVEHTAAALGGIEGRFELGIKEVRAINLDNEAPEESGERE</sequence>
<name>A0A8K0JJ10_9TREE</name>
<dbReference type="GO" id="GO:0051082">
    <property type="term" value="F:unfolded protein binding"/>
    <property type="evidence" value="ECO:0007669"/>
    <property type="project" value="TreeGrafter"/>
</dbReference>
<proteinExistence type="inferred from homology"/>
<comment type="subcellular location">
    <subcellularLocation>
        <location evidence="1">Mitochondrion</location>
    </subcellularLocation>
</comment>
<reference evidence="7" key="1">
    <citation type="submission" date="2020-04" db="EMBL/GenBank/DDBJ databases">
        <title>Analysis of mating type loci in Filobasidium floriforme.</title>
        <authorList>
            <person name="Nowrousian M."/>
        </authorList>
    </citation>
    <scope>NUCLEOTIDE SEQUENCE</scope>
    <source>
        <strain evidence="7">CBS 6242</strain>
    </source>
</reference>
<dbReference type="Proteomes" id="UP000812966">
    <property type="component" value="Unassembled WGS sequence"/>
</dbReference>
<protein>
    <recommendedName>
        <fullName evidence="6">NADH:ubiquinone oxidoreductase intermediate-associated protein 30 domain-containing protein</fullName>
    </recommendedName>
</protein>
<dbReference type="InterPro" id="IPR039131">
    <property type="entry name" value="NDUFAF1"/>
</dbReference>
<evidence type="ECO:0000256" key="4">
    <source>
        <dbReference type="ARBA" id="ARBA00023186"/>
    </source>
</evidence>
<dbReference type="PANTHER" id="PTHR13194:SF18">
    <property type="entry name" value="COMPLEX I INTERMEDIATE-ASSOCIATED PROTEIN 30, MITOCHONDRIAL"/>
    <property type="match status" value="1"/>
</dbReference>
<organism evidence="7 8">
    <name type="scientific">Filobasidium floriforme</name>
    <dbReference type="NCBI Taxonomy" id="5210"/>
    <lineage>
        <taxon>Eukaryota</taxon>
        <taxon>Fungi</taxon>
        <taxon>Dikarya</taxon>
        <taxon>Basidiomycota</taxon>
        <taxon>Agaricomycotina</taxon>
        <taxon>Tremellomycetes</taxon>
        <taxon>Filobasidiales</taxon>
        <taxon>Filobasidiaceae</taxon>
        <taxon>Filobasidium</taxon>
    </lineage>
</organism>
<evidence type="ECO:0000256" key="2">
    <source>
        <dbReference type="ARBA" id="ARBA00007884"/>
    </source>
</evidence>
<evidence type="ECO:0000259" key="6">
    <source>
        <dbReference type="Pfam" id="PF08547"/>
    </source>
</evidence>
<dbReference type="GO" id="GO:0006120">
    <property type="term" value="P:mitochondrial electron transport, NADH to ubiquinone"/>
    <property type="evidence" value="ECO:0007669"/>
    <property type="project" value="TreeGrafter"/>
</dbReference>